<evidence type="ECO:0000313" key="3">
    <source>
        <dbReference type="EMBL" id="OJI92970.1"/>
    </source>
</evidence>
<evidence type="ECO:0000259" key="2">
    <source>
        <dbReference type="SMART" id="SM00849"/>
    </source>
</evidence>
<reference evidence="3 4" key="1">
    <citation type="submission" date="2016-10" db="EMBL/GenBank/DDBJ databases">
        <title>Genome sequence of Planktotalea frisia SH6-1.</title>
        <authorList>
            <person name="Poehlein A."/>
            <person name="Bakenhus I."/>
            <person name="Voget S."/>
            <person name="Brinkhoff T."/>
            <person name="Simon M."/>
        </authorList>
    </citation>
    <scope>NUCLEOTIDE SEQUENCE [LARGE SCALE GENOMIC DNA]</scope>
    <source>
        <strain evidence="3 4">SH6-1</strain>
    </source>
</reference>
<keyword evidence="1 3" id="KW-0378">Hydrolase</keyword>
<dbReference type="InterPro" id="IPR001279">
    <property type="entry name" value="Metallo-B-lactamas"/>
</dbReference>
<feature type="domain" description="Metallo-beta-lactamase" evidence="2">
    <location>
        <begin position="71"/>
        <end position="282"/>
    </location>
</feature>
<dbReference type="Gene3D" id="3.60.15.10">
    <property type="entry name" value="Ribonuclease Z/Hydroxyacylglutathione hydrolase-like"/>
    <property type="match status" value="1"/>
</dbReference>
<proteinExistence type="predicted"/>
<dbReference type="Proteomes" id="UP000184514">
    <property type="component" value="Unassembled WGS sequence"/>
</dbReference>
<comment type="caution">
    <text evidence="3">The sequence shown here is derived from an EMBL/GenBank/DDBJ whole genome shotgun (WGS) entry which is preliminary data.</text>
</comment>
<keyword evidence="4" id="KW-1185">Reference proteome</keyword>
<accession>A0A1L9NUK0</accession>
<dbReference type="CDD" id="cd07719">
    <property type="entry name" value="arylsulfatase_AtsA-like_MBL-fold"/>
    <property type="match status" value="1"/>
</dbReference>
<dbReference type="SUPFAM" id="SSF56281">
    <property type="entry name" value="Metallo-hydrolase/oxidoreductase"/>
    <property type="match status" value="1"/>
</dbReference>
<dbReference type="InterPro" id="IPR044094">
    <property type="entry name" value="AtsA-like_MBL-fold"/>
</dbReference>
<organism evidence="3 4">
    <name type="scientific">Planktotalea frisia</name>
    <dbReference type="NCBI Taxonomy" id="696762"/>
    <lineage>
        <taxon>Bacteria</taxon>
        <taxon>Pseudomonadati</taxon>
        <taxon>Pseudomonadota</taxon>
        <taxon>Alphaproteobacteria</taxon>
        <taxon>Rhodobacterales</taxon>
        <taxon>Paracoccaceae</taxon>
        <taxon>Planktotalea</taxon>
    </lineage>
</organism>
<evidence type="ECO:0000313" key="4">
    <source>
        <dbReference type="Proteomes" id="UP000184514"/>
    </source>
</evidence>
<sequence length="360" mass="38288">MSRKLQILLGVMAVVVLAVIGLKAGQIHISKAVMTRIANQNAGVDRAASLPDGLHVFICDAGSPMPDPLRAGPCTGIVAGSHVFVVDTGAGSIGNLGRMGFPMGRVEAALLTHLHSDHVDGLGEFLLQSWINGSRKTPTPVWGPEGVSEVVDGFNAAYRIDSTYRLAHHGADIADLAGFGATARTLTVGEQPVVIHEVPDLTITAVSVAHHPADPALGFRIDYKDRLVTISGDTIYHPELVRMAKGTDLLLHDALNVEMVEILRAPLKKRGLAHLDKVLFDIQDYHASPVDAARAAQDAGADALVLHHIVPPLPSRQLYPLFLKGTRDAYDGEITVAEDGQIISLPAGTDDITHINGFGF</sequence>
<dbReference type="OrthoDB" id="9803916at2"/>
<dbReference type="STRING" id="696762.PFRI_27450"/>
<dbReference type="AlphaFoldDB" id="A0A1L9NUK0"/>
<dbReference type="GO" id="GO:0042781">
    <property type="term" value="F:3'-tRNA processing endoribonuclease activity"/>
    <property type="evidence" value="ECO:0007669"/>
    <property type="project" value="UniProtKB-EC"/>
</dbReference>
<dbReference type="SMART" id="SM00849">
    <property type="entry name" value="Lactamase_B"/>
    <property type="match status" value="1"/>
</dbReference>
<dbReference type="InterPro" id="IPR036866">
    <property type="entry name" value="RibonucZ/Hydroxyglut_hydro"/>
</dbReference>
<evidence type="ECO:0000256" key="1">
    <source>
        <dbReference type="ARBA" id="ARBA00022801"/>
    </source>
</evidence>
<name>A0A1L9NUK0_9RHOB</name>
<dbReference type="PANTHER" id="PTHR46018:SF2">
    <property type="entry name" value="ZINC PHOSPHODIESTERASE ELAC PROTEIN 1"/>
    <property type="match status" value="1"/>
</dbReference>
<dbReference type="PANTHER" id="PTHR46018">
    <property type="entry name" value="ZINC PHOSPHODIESTERASE ELAC PROTEIN 1"/>
    <property type="match status" value="1"/>
</dbReference>
<dbReference type="RefSeq" id="WP_072631274.1">
    <property type="nucleotide sequence ID" value="NZ_MLCB01000159.1"/>
</dbReference>
<dbReference type="EMBL" id="MLCB01000159">
    <property type="protein sequence ID" value="OJI92970.1"/>
    <property type="molecule type" value="Genomic_DNA"/>
</dbReference>
<gene>
    <name evidence="3" type="primary">rnz</name>
    <name evidence="3" type="ORF">PFRI_27450</name>
</gene>
<dbReference type="EC" id="3.1.26.11" evidence="3"/>
<protein>
    <submittedName>
        <fullName evidence="3">Ribonuclease Z</fullName>
        <ecNumber evidence="3">3.1.26.11</ecNumber>
    </submittedName>
</protein>
<dbReference type="Pfam" id="PF12706">
    <property type="entry name" value="Lactamase_B_2"/>
    <property type="match status" value="1"/>
</dbReference>